<proteinExistence type="predicted"/>
<protein>
    <recommendedName>
        <fullName evidence="3">STAS/SEC14 domain-containing protein</fullName>
    </recommendedName>
</protein>
<dbReference type="AlphaFoldDB" id="A0A3A3F4H9"/>
<dbReference type="Proteomes" id="UP000265938">
    <property type="component" value="Unassembled WGS sequence"/>
</dbReference>
<comment type="caution">
    <text evidence="1">The sequence shown here is derived from an EMBL/GenBank/DDBJ whole genome shotgun (WGS) entry which is preliminary data.</text>
</comment>
<name>A0A3A3F4H9_9GAMM</name>
<evidence type="ECO:0008006" key="3">
    <source>
        <dbReference type="Google" id="ProtNLM"/>
    </source>
</evidence>
<organism evidence="1 2">
    <name type="scientific">Pseudoalteromonas gelatinilytica</name>
    <dbReference type="NCBI Taxonomy" id="1703256"/>
    <lineage>
        <taxon>Bacteria</taxon>
        <taxon>Pseudomonadati</taxon>
        <taxon>Pseudomonadota</taxon>
        <taxon>Gammaproteobacteria</taxon>
        <taxon>Alteromonadales</taxon>
        <taxon>Pseudoalteromonadaceae</taxon>
        <taxon>Pseudoalteromonas</taxon>
    </lineage>
</organism>
<gene>
    <name evidence="1" type="ORF">D4741_12095</name>
</gene>
<reference evidence="1 2" key="1">
    <citation type="submission" date="2018-09" db="EMBL/GenBank/DDBJ databases">
        <title>Identification of marine bacteria producing industrial enzymes.</title>
        <authorList>
            <person name="Cheng T.H."/>
            <person name="Saidin J."/>
            <person name="Muhd D.D."/>
            <person name="Isa M.N.M."/>
            <person name="Bakar M.F.A."/>
            <person name="Ismail N."/>
        </authorList>
    </citation>
    <scope>NUCLEOTIDE SEQUENCE [LARGE SCALE GENOMIC DNA]</scope>
    <source>
        <strain evidence="1 2">MNAD 1.6</strain>
    </source>
</reference>
<evidence type="ECO:0000313" key="1">
    <source>
        <dbReference type="EMBL" id="RJF35704.1"/>
    </source>
</evidence>
<evidence type="ECO:0000313" key="2">
    <source>
        <dbReference type="Proteomes" id="UP000265938"/>
    </source>
</evidence>
<accession>A0A3A3F4H9</accession>
<sequence length="141" mass="16268">MCIQSQFLPHGKYSLQIQNGIILIKARGAWNLEGKMSLMDELFSSIKLTNQKYFSMLVDVSEFELGTPDFQALGVIEKTKLIELGLRKTAYVNSVKRNSHIQQIASMQPHSSKYQWRIFNSYYAAQRWLADESLNNLFKLS</sequence>
<dbReference type="EMBL" id="QYSE01000002">
    <property type="protein sequence ID" value="RJF35704.1"/>
    <property type="molecule type" value="Genomic_DNA"/>
</dbReference>
<dbReference type="RefSeq" id="WP_119853152.1">
    <property type="nucleotide sequence ID" value="NZ_QYSE01000002.1"/>
</dbReference>